<name>A0AA45WT70_9CLOT</name>
<protein>
    <submittedName>
        <fullName evidence="2">Copper amine oxidase N-terminal domain-containing protein</fullName>
    </submittedName>
</protein>
<dbReference type="InterPro" id="IPR029070">
    <property type="entry name" value="Chitinase_insertion_sf"/>
</dbReference>
<reference evidence="2" key="1">
    <citation type="submission" date="2017-05" db="EMBL/GenBank/DDBJ databases">
        <authorList>
            <person name="Varghese N."/>
            <person name="Submissions S."/>
        </authorList>
    </citation>
    <scope>NUCLEOTIDE SEQUENCE</scope>
    <source>
        <strain evidence="2">Su22</strain>
    </source>
</reference>
<dbReference type="Gene3D" id="3.20.20.80">
    <property type="entry name" value="Glycosidases"/>
    <property type="match status" value="1"/>
</dbReference>
<organism evidence="2 3">
    <name type="scientific">Anoxynatronum buryatiense</name>
    <dbReference type="NCBI Taxonomy" id="489973"/>
    <lineage>
        <taxon>Bacteria</taxon>
        <taxon>Bacillati</taxon>
        <taxon>Bacillota</taxon>
        <taxon>Clostridia</taxon>
        <taxon>Eubacteriales</taxon>
        <taxon>Clostridiaceae</taxon>
        <taxon>Anoxynatronum</taxon>
    </lineage>
</organism>
<proteinExistence type="predicted"/>
<keyword evidence="3" id="KW-1185">Reference proteome</keyword>
<evidence type="ECO:0000313" key="2">
    <source>
        <dbReference type="EMBL" id="SMP38014.1"/>
    </source>
</evidence>
<dbReference type="PANTHER" id="PTHR46066:SF2">
    <property type="entry name" value="CHITINASE DOMAIN-CONTAINING PROTEIN 1"/>
    <property type="match status" value="1"/>
</dbReference>
<dbReference type="GO" id="GO:0008061">
    <property type="term" value="F:chitin binding"/>
    <property type="evidence" value="ECO:0007669"/>
    <property type="project" value="InterPro"/>
</dbReference>
<dbReference type="Pfam" id="PF07833">
    <property type="entry name" value="Cu_amine_oxidN1"/>
    <property type="match status" value="1"/>
</dbReference>
<sequence>MKKLGIFFLLLAMAASAFYGYMHFWPSSETALYNATGIPQVYYEGHQLDLSEPYRMVGNEVLVSLELAEIMTNVHYYWDRTEETLVATTYDYVYRFQPGRDFLMENGRPVDLPIPMTVEGNVPYLPVAFLNNHLSMEWQLRQEDQVLVIEEKRPCRMWAEVITEAPVMRQAPAVKAPMFEETLVPGDRLMVYETYEKWLKVRNEAGLIGYIQKKDVRRYEECAEISTRSLANRSPRQDTKGKISLVWEHVHQVNPSTAGLVPLPGVDVVSPTWYEIADESGAVSSNISQAYLNWALTHGYEVWPLVSNGFNPDRTSAFLASTSIRETIIDQLLESVLQHGMHGLNIDFENVYLDDRDHVTQFVRELTPLFREAGLVVSMDVTIRSTSEMWSMFYDREALGEIVDYIVVMTYDQHWGSSPVAGSVAQYQWVENGIKGILEQVPAEKVLLGLPFYTRMWEEKEVDGQITVSSQALSMNQVQQIITGRNLEVVWEEESGQYYTEYTEGGSRFRIWVEDARSIDLKSSLVHRHQLAGTASWRRGFESQEIWGVLAHNLKEMDDYVAWAHARQEWDRIF</sequence>
<dbReference type="InterPro" id="IPR036582">
    <property type="entry name" value="Mao_N_sf"/>
</dbReference>
<dbReference type="RefSeq" id="WP_283407409.1">
    <property type="nucleotide sequence ID" value="NZ_FXUF01000001.1"/>
</dbReference>
<evidence type="ECO:0000259" key="1">
    <source>
        <dbReference type="PROSITE" id="PS51910"/>
    </source>
</evidence>
<dbReference type="GO" id="GO:0005975">
    <property type="term" value="P:carbohydrate metabolic process"/>
    <property type="evidence" value="ECO:0007669"/>
    <property type="project" value="InterPro"/>
</dbReference>
<feature type="domain" description="GH18" evidence="1">
    <location>
        <begin position="241"/>
        <end position="557"/>
    </location>
</feature>
<dbReference type="SMART" id="SM00636">
    <property type="entry name" value="Glyco_18"/>
    <property type="match status" value="1"/>
</dbReference>
<comment type="caution">
    <text evidence="2">The sequence shown here is derived from an EMBL/GenBank/DDBJ whole genome shotgun (WGS) entry which is preliminary data.</text>
</comment>
<dbReference type="InterPro" id="IPR011583">
    <property type="entry name" value="Chitinase_II/V-like_cat"/>
</dbReference>
<dbReference type="EMBL" id="FXUF01000001">
    <property type="protein sequence ID" value="SMP38014.1"/>
    <property type="molecule type" value="Genomic_DNA"/>
</dbReference>
<dbReference type="Proteomes" id="UP001158066">
    <property type="component" value="Unassembled WGS sequence"/>
</dbReference>
<dbReference type="PROSITE" id="PS51910">
    <property type="entry name" value="GH18_2"/>
    <property type="match status" value="1"/>
</dbReference>
<evidence type="ECO:0000313" key="3">
    <source>
        <dbReference type="Proteomes" id="UP001158066"/>
    </source>
</evidence>
<dbReference type="Gene3D" id="3.10.50.10">
    <property type="match status" value="1"/>
</dbReference>
<dbReference type="InterPro" id="IPR012854">
    <property type="entry name" value="Cu_amine_oxidase-like_N"/>
</dbReference>
<accession>A0AA45WT70</accession>
<dbReference type="InterPro" id="IPR017853">
    <property type="entry name" value="GH"/>
</dbReference>
<gene>
    <name evidence="2" type="ORF">SAMN06296020_10141</name>
</gene>
<dbReference type="SUPFAM" id="SSF55383">
    <property type="entry name" value="Copper amine oxidase, domain N"/>
    <property type="match status" value="1"/>
</dbReference>
<dbReference type="AlphaFoldDB" id="A0AA45WT70"/>
<dbReference type="InterPro" id="IPR001223">
    <property type="entry name" value="Glyco_hydro18_cat"/>
</dbReference>
<dbReference type="Pfam" id="PF00704">
    <property type="entry name" value="Glyco_hydro_18"/>
    <property type="match status" value="1"/>
</dbReference>
<dbReference type="SUPFAM" id="SSF51445">
    <property type="entry name" value="(Trans)glycosidases"/>
    <property type="match status" value="1"/>
</dbReference>
<dbReference type="PANTHER" id="PTHR46066">
    <property type="entry name" value="CHITINASE DOMAIN-CONTAINING PROTEIN 1 FAMILY MEMBER"/>
    <property type="match status" value="1"/>
</dbReference>